<gene>
    <name evidence="2" type="ORF">WMY93_030373</name>
</gene>
<comment type="caution">
    <text evidence="2">The sequence shown here is derived from an EMBL/GenBank/DDBJ whole genome shotgun (WGS) entry which is preliminary data.</text>
</comment>
<accession>A0AAW0MN69</accession>
<evidence type="ECO:0000256" key="1">
    <source>
        <dbReference type="ARBA" id="ARBA00023054"/>
    </source>
</evidence>
<proteinExistence type="predicted"/>
<dbReference type="GO" id="GO:0000724">
    <property type="term" value="P:double-strand break repair via homologous recombination"/>
    <property type="evidence" value="ECO:0007669"/>
    <property type="project" value="TreeGrafter"/>
</dbReference>
<dbReference type="Proteomes" id="UP001460270">
    <property type="component" value="Unassembled WGS sequence"/>
</dbReference>
<keyword evidence="3" id="KW-1185">Reference proteome</keyword>
<name>A0AAW0MN69_9GOBI</name>
<sequence>MFKGNVHEPMMLVINVKDPRFAKYVEAHIAFHDLRAFVFQRKDDMETFMTEVRDRMNLRVNSISAPEESRSQLNPSRNIESLRRFGFFSYLRECLMLLKRS</sequence>
<dbReference type="PANTHER" id="PTHR45916:SF1">
    <property type="entry name" value="STRUCTURAL MAINTENANCE OF CHROMOSOMES PROTEIN 5"/>
    <property type="match status" value="1"/>
</dbReference>
<dbReference type="AlphaFoldDB" id="A0AAW0MN69"/>
<dbReference type="PANTHER" id="PTHR45916">
    <property type="entry name" value="STRUCTURAL MAINTENANCE OF CHROMOSOMES PROTEIN 5"/>
    <property type="match status" value="1"/>
</dbReference>
<organism evidence="2 3">
    <name type="scientific">Mugilogobius chulae</name>
    <name type="common">yellowstripe goby</name>
    <dbReference type="NCBI Taxonomy" id="88201"/>
    <lineage>
        <taxon>Eukaryota</taxon>
        <taxon>Metazoa</taxon>
        <taxon>Chordata</taxon>
        <taxon>Craniata</taxon>
        <taxon>Vertebrata</taxon>
        <taxon>Euteleostomi</taxon>
        <taxon>Actinopterygii</taxon>
        <taxon>Neopterygii</taxon>
        <taxon>Teleostei</taxon>
        <taxon>Neoteleostei</taxon>
        <taxon>Acanthomorphata</taxon>
        <taxon>Gobiaria</taxon>
        <taxon>Gobiiformes</taxon>
        <taxon>Gobioidei</taxon>
        <taxon>Gobiidae</taxon>
        <taxon>Gobionellinae</taxon>
        <taxon>Mugilogobius</taxon>
    </lineage>
</organism>
<reference evidence="3" key="1">
    <citation type="submission" date="2024-04" db="EMBL/GenBank/DDBJ databases">
        <title>Salinicola lusitanus LLJ914,a marine bacterium isolated from the Okinawa Trough.</title>
        <authorList>
            <person name="Li J."/>
        </authorList>
    </citation>
    <scope>NUCLEOTIDE SEQUENCE [LARGE SCALE GENOMIC DNA]</scope>
</reference>
<dbReference type="GO" id="GO:0005634">
    <property type="term" value="C:nucleus"/>
    <property type="evidence" value="ECO:0007669"/>
    <property type="project" value="TreeGrafter"/>
</dbReference>
<evidence type="ECO:0000313" key="3">
    <source>
        <dbReference type="Proteomes" id="UP001460270"/>
    </source>
</evidence>
<dbReference type="GO" id="GO:0003697">
    <property type="term" value="F:single-stranded DNA binding"/>
    <property type="evidence" value="ECO:0007669"/>
    <property type="project" value="TreeGrafter"/>
</dbReference>
<dbReference type="EMBL" id="JBBPFD010000491">
    <property type="protein sequence ID" value="KAK7878537.1"/>
    <property type="molecule type" value="Genomic_DNA"/>
</dbReference>
<protein>
    <submittedName>
        <fullName evidence="2">Uncharacterized protein</fullName>
    </submittedName>
</protein>
<evidence type="ECO:0000313" key="2">
    <source>
        <dbReference type="EMBL" id="KAK7878537.1"/>
    </source>
</evidence>
<keyword evidence="1" id="KW-0175">Coiled coil</keyword>
<dbReference type="GO" id="GO:0030915">
    <property type="term" value="C:Smc5-Smc6 complex"/>
    <property type="evidence" value="ECO:0007669"/>
    <property type="project" value="TreeGrafter"/>
</dbReference>